<accession>A0A241XSG9</accession>
<proteinExistence type="predicted"/>
<comment type="caution">
    <text evidence="1">The sequence shown here is derived from an EMBL/GenBank/DDBJ whole genome shotgun (WGS) entry which is preliminary data.</text>
</comment>
<sequence>MKSQNDVLGVDFISSYAGIQSYMIRTRSGNRRVDTHYPESDYHRSISCYKGADYEKHVISKIGCYTGSPEMLTLEIAVDFNRHRFEFFDGQVSTILSNPKRYGEYDPLAPENTFTVFLPATFSQKHGWTALYSFEQIRDLAGIPVNRATSLYKAVVPTAAGQVQAA</sequence>
<protein>
    <submittedName>
        <fullName evidence="1">Uncharacterized protein</fullName>
    </submittedName>
</protein>
<organism evidence="1 2">
    <name type="scientific">Pseudomonas aeruginosa</name>
    <dbReference type="NCBI Taxonomy" id="287"/>
    <lineage>
        <taxon>Bacteria</taxon>
        <taxon>Pseudomonadati</taxon>
        <taxon>Pseudomonadota</taxon>
        <taxon>Gammaproteobacteria</taxon>
        <taxon>Pseudomonadales</taxon>
        <taxon>Pseudomonadaceae</taxon>
        <taxon>Pseudomonas</taxon>
    </lineage>
</organism>
<gene>
    <name evidence="1" type="ORF">CAZ10_11095</name>
</gene>
<reference evidence="1 2" key="1">
    <citation type="submission" date="2017-05" db="EMBL/GenBank/DDBJ databases">
        <authorList>
            <person name="Song R."/>
            <person name="Chenine A.L."/>
            <person name="Ruprecht R.M."/>
        </authorList>
    </citation>
    <scope>NUCLEOTIDE SEQUENCE [LARGE SCALE GENOMIC DNA]</scope>
    <source>
        <strain evidence="1 2">S567_C10_BS</strain>
    </source>
</reference>
<evidence type="ECO:0000313" key="2">
    <source>
        <dbReference type="Proteomes" id="UP000194857"/>
    </source>
</evidence>
<dbReference type="EMBL" id="NFFZ01000004">
    <property type="protein sequence ID" value="OTI63364.1"/>
    <property type="molecule type" value="Genomic_DNA"/>
</dbReference>
<name>A0A241XSG9_PSEAI</name>
<dbReference type="Proteomes" id="UP000194857">
    <property type="component" value="Unassembled WGS sequence"/>
</dbReference>
<evidence type="ECO:0000313" key="1">
    <source>
        <dbReference type="EMBL" id="OTI63364.1"/>
    </source>
</evidence>
<dbReference type="RefSeq" id="WP_065327347.1">
    <property type="nucleotide sequence ID" value="NZ_NFFZ01000004.1"/>
</dbReference>
<dbReference type="AlphaFoldDB" id="A0A241XSG9"/>